<protein>
    <submittedName>
        <fullName evidence="2">Uncharacterized protein</fullName>
    </submittedName>
</protein>
<reference evidence="2" key="1">
    <citation type="journal article" date="2014" name="Front. Microbiol.">
        <title>High frequency of phylogenetically diverse reductive dehalogenase-homologous genes in deep subseafloor sedimentary metagenomes.</title>
        <authorList>
            <person name="Kawai M."/>
            <person name="Futagami T."/>
            <person name="Toyoda A."/>
            <person name="Takaki Y."/>
            <person name="Nishi S."/>
            <person name="Hori S."/>
            <person name="Arai W."/>
            <person name="Tsubouchi T."/>
            <person name="Morono Y."/>
            <person name="Uchiyama I."/>
            <person name="Ito T."/>
            <person name="Fujiyama A."/>
            <person name="Inagaki F."/>
            <person name="Takami H."/>
        </authorList>
    </citation>
    <scope>NUCLEOTIDE SEQUENCE</scope>
    <source>
        <strain evidence="2">Expedition CK06-06</strain>
    </source>
</reference>
<proteinExistence type="predicted"/>
<evidence type="ECO:0000256" key="1">
    <source>
        <dbReference type="SAM" id="MobiDB-lite"/>
    </source>
</evidence>
<dbReference type="EMBL" id="BARS01035214">
    <property type="protein sequence ID" value="GAG16135.1"/>
    <property type="molecule type" value="Genomic_DNA"/>
</dbReference>
<organism evidence="2">
    <name type="scientific">marine sediment metagenome</name>
    <dbReference type="NCBI Taxonomy" id="412755"/>
    <lineage>
        <taxon>unclassified sequences</taxon>
        <taxon>metagenomes</taxon>
        <taxon>ecological metagenomes</taxon>
    </lineage>
</organism>
<comment type="caution">
    <text evidence="2">The sequence shown here is derived from an EMBL/GenBank/DDBJ whole genome shotgun (WGS) entry which is preliminary data.</text>
</comment>
<name>X0VCR9_9ZZZZ</name>
<sequence>RVITKSTNTLNSVTRGYGSTAKIPTAGDNLINLGHLASEGQNPPQMVMRGTDDGELYLQETLLVIGATTWEILSGKRGPKEWDRLNTQALVEFGRTKEFFRVLGAPSNIAEPTSSMPAYQTGGLRYFCGLRNVINMGNHLTYQGMANAFAHIFEFGDTKTRYGFSSQRVLSLVAALPEVRNKIHRLEQSKTLGFDVNEVTWAGGGGTVRLVELPVLNTPGLDKEMLVSSLEDLRPRNHASSPGMRIADNIQTPGALRQ</sequence>
<feature type="region of interest" description="Disordered" evidence="1">
    <location>
        <begin position="234"/>
        <end position="258"/>
    </location>
</feature>
<feature type="non-terminal residue" evidence="2">
    <location>
        <position position="258"/>
    </location>
</feature>
<dbReference type="AlphaFoldDB" id="X0VCR9"/>
<feature type="non-terminal residue" evidence="2">
    <location>
        <position position="1"/>
    </location>
</feature>
<gene>
    <name evidence="2" type="ORF">S01H1_54291</name>
</gene>
<evidence type="ECO:0000313" key="2">
    <source>
        <dbReference type="EMBL" id="GAG16135.1"/>
    </source>
</evidence>
<accession>X0VCR9</accession>